<dbReference type="GO" id="GO:0009968">
    <property type="term" value="P:negative regulation of signal transduction"/>
    <property type="evidence" value="ECO:0007669"/>
    <property type="project" value="UniProtKB-KW"/>
</dbReference>
<evidence type="ECO:0000256" key="1">
    <source>
        <dbReference type="ARBA" id="ARBA00022700"/>
    </source>
</evidence>
<dbReference type="GO" id="GO:0043005">
    <property type="term" value="C:neuron projection"/>
    <property type="evidence" value="ECO:0007669"/>
    <property type="project" value="TreeGrafter"/>
</dbReference>
<dbReference type="GO" id="GO:0008277">
    <property type="term" value="P:regulation of G protein-coupled receptor signaling pathway"/>
    <property type="evidence" value="ECO:0007669"/>
    <property type="project" value="InterPro"/>
</dbReference>
<protein>
    <submittedName>
        <fullName evidence="2">Regulator of G-protein signaling 7</fullName>
    </submittedName>
</protein>
<dbReference type="PANTHER" id="PTHR45746">
    <property type="entry name" value="LP21163P"/>
    <property type="match status" value="1"/>
</dbReference>
<dbReference type="InterPro" id="IPR036390">
    <property type="entry name" value="WH_DNA-bd_sf"/>
</dbReference>
<evidence type="ECO:0000313" key="2">
    <source>
        <dbReference type="EMBL" id="CAG6719775.1"/>
    </source>
</evidence>
<dbReference type="Gene3D" id="1.10.10.10">
    <property type="entry name" value="Winged helix-like DNA-binding domain superfamily/Winged helix DNA-binding domain"/>
    <property type="match status" value="1"/>
</dbReference>
<dbReference type="GO" id="GO:0005737">
    <property type="term" value="C:cytoplasm"/>
    <property type="evidence" value="ECO:0007669"/>
    <property type="project" value="TreeGrafter"/>
</dbReference>
<dbReference type="GO" id="GO:0005096">
    <property type="term" value="F:GTPase activator activity"/>
    <property type="evidence" value="ECO:0007669"/>
    <property type="project" value="TreeGrafter"/>
</dbReference>
<dbReference type="AlphaFoldDB" id="A0A8D8VA84"/>
<dbReference type="SUPFAM" id="SSF46785">
    <property type="entry name" value="Winged helix' DNA-binding domain"/>
    <property type="match status" value="1"/>
</dbReference>
<accession>A0A8D8VA84</accession>
<dbReference type="EMBL" id="HBUF01359351">
    <property type="protein sequence ID" value="CAG6719775.1"/>
    <property type="molecule type" value="Transcribed_RNA"/>
</dbReference>
<dbReference type="InterPro" id="IPR036388">
    <property type="entry name" value="WH-like_DNA-bd_sf"/>
</dbReference>
<organism evidence="2">
    <name type="scientific">Cacopsylla melanoneura</name>
    <dbReference type="NCBI Taxonomy" id="428564"/>
    <lineage>
        <taxon>Eukaryota</taxon>
        <taxon>Metazoa</taxon>
        <taxon>Ecdysozoa</taxon>
        <taxon>Arthropoda</taxon>
        <taxon>Hexapoda</taxon>
        <taxon>Insecta</taxon>
        <taxon>Pterygota</taxon>
        <taxon>Neoptera</taxon>
        <taxon>Paraneoptera</taxon>
        <taxon>Hemiptera</taxon>
        <taxon>Sternorrhyncha</taxon>
        <taxon>Psylloidea</taxon>
        <taxon>Psyllidae</taxon>
        <taxon>Psyllinae</taxon>
        <taxon>Cacopsylla</taxon>
    </lineage>
</organism>
<proteinExistence type="predicted"/>
<sequence>MIYLPLLKNNSIPGDDVMHQTNPIKMVTMISDKTSGPKTDAITTSSVVFPSPPKEPEAPNALVYKKMEAIIDKMQNETTGVPVRTVKSFLSKIPSVFTVPTCLSKWLKHCTSLISWHLMDICSQSRNMHSVSKTTTPSTVSRRHIIGHPTAGNLKILTMLSIYASAPCRIKLD</sequence>
<name>A0A8D8VA84_9HEMI</name>
<keyword evidence="1" id="KW-0734">Signal transduction inhibitor</keyword>
<dbReference type="PANTHER" id="PTHR45746:SF6">
    <property type="entry name" value="LP21163P"/>
    <property type="match status" value="1"/>
</dbReference>
<dbReference type="InterPro" id="IPR047016">
    <property type="entry name" value="RGS6/7/9/11"/>
</dbReference>
<reference evidence="2" key="1">
    <citation type="submission" date="2021-05" db="EMBL/GenBank/DDBJ databases">
        <authorList>
            <person name="Alioto T."/>
            <person name="Alioto T."/>
            <person name="Gomez Garrido J."/>
        </authorList>
    </citation>
    <scope>NUCLEOTIDE SEQUENCE</scope>
</reference>